<dbReference type="CDD" id="cd00167">
    <property type="entry name" value="SANT"/>
    <property type="match status" value="1"/>
</dbReference>
<evidence type="ECO:0000256" key="2">
    <source>
        <dbReference type="ARBA" id="ARBA00023242"/>
    </source>
</evidence>
<feature type="domain" description="Myb-like" evidence="4">
    <location>
        <begin position="406"/>
        <end position="456"/>
    </location>
</feature>
<dbReference type="Pfam" id="PF00249">
    <property type="entry name" value="Myb_DNA-binding"/>
    <property type="match status" value="2"/>
</dbReference>
<dbReference type="InterPro" id="IPR009057">
    <property type="entry name" value="Homeodomain-like_sf"/>
</dbReference>
<feature type="compositionally biased region" description="Basic and acidic residues" evidence="3">
    <location>
        <begin position="1059"/>
        <end position="1074"/>
    </location>
</feature>
<dbReference type="InterPro" id="IPR001005">
    <property type="entry name" value="SANT/Myb"/>
</dbReference>
<dbReference type="Gene3D" id="1.20.58.1880">
    <property type="match status" value="1"/>
</dbReference>
<dbReference type="Gene3D" id="1.10.10.60">
    <property type="entry name" value="Homeodomain-like"/>
    <property type="match status" value="1"/>
</dbReference>
<accession>A0AAN9KGM0</accession>
<name>A0AAN9KGM0_CANGL</name>
<proteinExistence type="predicted"/>
<feature type="region of interest" description="Disordered" evidence="3">
    <location>
        <begin position="1053"/>
        <end position="1074"/>
    </location>
</feature>
<comment type="caution">
    <text evidence="7">The sequence shown here is derived from an EMBL/GenBank/DDBJ whole genome shotgun (WGS) entry which is preliminary data.</text>
</comment>
<feature type="domain" description="SANT" evidence="5">
    <location>
        <begin position="194"/>
        <end position="245"/>
    </location>
</feature>
<feature type="region of interest" description="Disordered" evidence="3">
    <location>
        <begin position="658"/>
        <end position="682"/>
    </location>
</feature>
<dbReference type="PROSITE" id="PS50090">
    <property type="entry name" value="MYB_LIKE"/>
    <property type="match status" value="1"/>
</dbReference>
<keyword evidence="2" id="KW-0539">Nucleus</keyword>
<dbReference type="EMBL" id="JAYMYQ010000008">
    <property type="protein sequence ID" value="KAK7315898.1"/>
    <property type="molecule type" value="Genomic_DNA"/>
</dbReference>
<dbReference type="PROSITE" id="PS51293">
    <property type="entry name" value="SANT"/>
    <property type="match status" value="2"/>
</dbReference>
<dbReference type="SMART" id="SM00717">
    <property type="entry name" value="SANT"/>
    <property type="match status" value="2"/>
</dbReference>
<dbReference type="PROSITE" id="PS51294">
    <property type="entry name" value="HTH_MYB"/>
    <property type="match status" value="1"/>
</dbReference>
<sequence length="1074" mass="117508">MIAVKPALGVGMRAMEEVTKECEVGQKIDGLGWEKGEWLGKNGLNFVKVCVPGFCWKMEGLSCCFWLCLVFSHAPTAPQTGLCSPHSQFIPSVCAVVCYFMMQSGTDNYGINRDMHEEYEERVGGQAGNELSLVPTSEMINYTSQLLSDFRNKVHRSTLKMPALILDQKEKVISKFKSSNGLVEDPFAIEKERAMINPWTSEEREVFLEKFAAFGKNFRKIASFFDHKTTADCIEFYYKNHKSDCFEKIKKKNGGKLGKLFTAKTDLMASGKKWNCEANVASFEILNAASVMAHGIAGNRRMRSRNFLLRGYGNMKSSTGDDSITERSSSHDILRDERETVAADVLAGICGSLSSEAMSSCITSSVGPVEANRDGKCMRVRPPCKQPVMPDDIQNIDHETCSDESSDEMDPSDWTDEEKAAFLQAVSSFGKDFAMIAQCVGTRSQDQCKIFFSKARKCLGLDLVHSRPEYIGSIVNDDVNGGRSDTDDACIVETDSVIGTDKSGTKTDEDLPSSVMNTYHDESNPVEARDLSADLNESKDGEVDHVDVNMVSNACVIKGASLLGDDGSRVVLYSSDKSDSVRDLRGKIMSDSIEVRKDEVRDAVTELVSTSEVNKPCHSDSVAEDQMVSKELEGPPTCHNDRDGKHEANTDFVVELKSRNHDSSNTADSSLPSVGNSRSRLTFGAESRSQLSLDKPHFSGLSVVDPFVTANTRLQNTAGAAAEQEKTANRTCVSSCDFQGSRDMSVHSLSNGHNHNSGNLLDEVEPTRILQCYPLQVPVNKEVNMDMSSCSSANALPLVSQKIEHIGDHYKTQLQCLSDSVRTSRNGDVKLFGKILTNSSPIQKLNLTAQGNEENGTHHPKLSCTSASLKSSGHQADEKSALSKFDCVDYQGSLENVPITSHQDGNRVQSGFSSLSDSAIFLAKYPAAFSNYPASAKPEQQSLQAMVENNEQHLNGASAFTTREVNGIDSVIDFQMFTNRDGMKVQPFMIDGKHCQDVFSEMKQRINGFEAVSSLQQQGGGMVGINGVERPDIPHGGVSDPVAAIKMHYSNGGHSATMTREDEAWGGKEGDLGR</sequence>
<dbReference type="Proteomes" id="UP001367508">
    <property type="component" value="Unassembled WGS sequence"/>
</dbReference>
<reference evidence="7 8" key="1">
    <citation type="submission" date="2024-01" db="EMBL/GenBank/DDBJ databases">
        <title>The genomes of 5 underutilized Papilionoideae crops provide insights into root nodulation and disease resistanc.</title>
        <authorList>
            <person name="Jiang F."/>
        </authorList>
    </citation>
    <scope>NUCLEOTIDE SEQUENCE [LARGE SCALE GENOMIC DNA]</scope>
    <source>
        <strain evidence="7">LVBAO_FW01</strain>
        <tissue evidence="7">Leaves</tissue>
    </source>
</reference>
<evidence type="ECO:0000313" key="7">
    <source>
        <dbReference type="EMBL" id="KAK7315898.1"/>
    </source>
</evidence>
<feature type="region of interest" description="Disordered" evidence="3">
    <location>
        <begin position="851"/>
        <end position="870"/>
    </location>
</feature>
<dbReference type="InterPro" id="IPR017930">
    <property type="entry name" value="Myb_dom"/>
</dbReference>
<feature type="domain" description="HTH myb-type" evidence="6">
    <location>
        <begin position="414"/>
        <end position="463"/>
    </location>
</feature>
<feature type="compositionally biased region" description="Polar residues" evidence="3">
    <location>
        <begin position="663"/>
        <end position="680"/>
    </location>
</feature>
<feature type="domain" description="SANT" evidence="5">
    <location>
        <begin position="412"/>
        <end position="460"/>
    </location>
</feature>
<dbReference type="PANTHER" id="PTHR47340">
    <property type="entry name" value="DUPLICATED HOMEODOMAIN-LIKE SUPERFAMILY PROTEIN"/>
    <property type="match status" value="1"/>
</dbReference>
<evidence type="ECO:0008006" key="9">
    <source>
        <dbReference type="Google" id="ProtNLM"/>
    </source>
</evidence>
<dbReference type="PANTHER" id="PTHR47340:SF1">
    <property type="entry name" value="DUPLICATED HOMEODOMAIN-LIKE SUPERFAMILY PROTEIN"/>
    <property type="match status" value="1"/>
</dbReference>
<feature type="compositionally biased region" description="Acidic residues" evidence="3">
    <location>
        <begin position="402"/>
        <end position="413"/>
    </location>
</feature>
<gene>
    <name evidence="7" type="ORF">VNO77_34480</name>
</gene>
<evidence type="ECO:0000259" key="6">
    <source>
        <dbReference type="PROSITE" id="PS51294"/>
    </source>
</evidence>
<evidence type="ECO:0000256" key="3">
    <source>
        <dbReference type="SAM" id="MobiDB-lite"/>
    </source>
</evidence>
<evidence type="ECO:0000313" key="8">
    <source>
        <dbReference type="Proteomes" id="UP001367508"/>
    </source>
</evidence>
<feature type="region of interest" description="Disordered" evidence="3">
    <location>
        <begin position="388"/>
        <end position="413"/>
    </location>
</feature>
<dbReference type="AlphaFoldDB" id="A0AAN9KGM0"/>
<keyword evidence="8" id="KW-1185">Reference proteome</keyword>
<organism evidence="7 8">
    <name type="scientific">Canavalia gladiata</name>
    <name type="common">Sword bean</name>
    <name type="synonym">Dolichos gladiatus</name>
    <dbReference type="NCBI Taxonomy" id="3824"/>
    <lineage>
        <taxon>Eukaryota</taxon>
        <taxon>Viridiplantae</taxon>
        <taxon>Streptophyta</taxon>
        <taxon>Embryophyta</taxon>
        <taxon>Tracheophyta</taxon>
        <taxon>Spermatophyta</taxon>
        <taxon>Magnoliopsida</taxon>
        <taxon>eudicotyledons</taxon>
        <taxon>Gunneridae</taxon>
        <taxon>Pentapetalae</taxon>
        <taxon>rosids</taxon>
        <taxon>fabids</taxon>
        <taxon>Fabales</taxon>
        <taxon>Fabaceae</taxon>
        <taxon>Papilionoideae</taxon>
        <taxon>50 kb inversion clade</taxon>
        <taxon>NPAAA clade</taxon>
        <taxon>indigoferoid/millettioid clade</taxon>
        <taxon>Phaseoleae</taxon>
        <taxon>Canavalia</taxon>
    </lineage>
</organism>
<dbReference type="SUPFAM" id="SSF46689">
    <property type="entry name" value="Homeodomain-like"/>
    <property type="match status" value="2"/>
</dbReference>
<protein>
    <recommendedName>
        <fullName evidence="9">Nuclear receptor corepressor 1</fullName>
    </recommendedName>
</protein>
<evidence type="ECO:0000256" key="1">
    <source>
        <dbReference type="ARBA" id="ARBA00004123"/>
    </source>
</evidence>
<dbReference type="GO" id="GO:0005634">
    <property type="term" value="C:nucleus"/>
    <property type="evidence" value="ECO:0007669"/>
    <property type="project" value="UniProtKB-SubCell"/>
</dbReference>
<comment type="subcellular location">
    <subcellularLocation>
        <location evidence="1">Nucleus</location>
    </subcellularLocation>
</comment>
<dbReference type="InterPro" id="IPR017884">
    <property type="entry name" value="SANT_dom"/>
</dbReference>
<evidence type="ECO:0000259" key="5">
    <source>
        <dbReference type="PROSITE" id="PS51293"/>
    </source>
</evidence>
<evidence type="ECO:0000259" key="4">
    <source>
        <dbReference type="PROSITE" id="PS50090"/>
    </source>
</evidence>